<organism evidence="2 3">
    <name type="scientific">Halobacterium hubeiense</name>
    <dbReference type="NCBI Taxonomy" id="1407499"/>
    <lineage>
        <taxon>Archaea</taxon>
        <taxon>Methanobacteriati</taxon>
        <taxon>Methanobacteriota</taxon>
        <taxon>Stenosarchaea group</taxon>
        <taxon>Halobacteria</taxon>
        <taxon>Halobacteriales</taxon>
        <taxon>Halobacteriaceae</taxon>
        <taxon>Halobacterium</taxon>
    </lineage>
</organism>
<geneLocation type="plasmid" evidence="3">
    <name>pSTJ003</name>
</geneLocation>
<dbReference type="EMBL" id="LN831305">
    <property type="protein sequence ID" value="CQH65315.1"/>
    <property type="molecule type" value="Genomic_DNA"/>
</dbReference>
<accession>A0A0U5H5S9</accession>
<dbReference type="OrthoDB" id="382821at2157"/>
<sequence>MTTPSTQPQSPLTGIENSLSNHRDHELLKTIPPETVLTITWQPTSSDTPVTTTAEVTDTDTPSPLVTLNPESDDTVLHATCPDDDSLYIEPAIPTQAIDGGEIRDVTVQSVPVNPLYITDDGVNTPDPLVGKTGYLNIKSDTGDAHQKITDPGLEEYDQRLLIPLMPGNNPHELDGRELSVWLLSERRRWYRIVDDRNHSLDSYPLVDRPAYSAADLEENPYYERLETSGEVVQQLKRRVRDDPQFGDESEDRIVKRLMNMESDLRGVQLRVDCPNPRSKQYVNPTLYRNPDWETYDEAVSMIETRLTAVSDAHRNATTDTRQLTQVRRRINDLETAIEDLQEYIAAPTGKPTDTP</sequence>
<dbReference type="RefSeq" id="WP_157534038.1">
    <property type="nucleotide sequence ID" value="NZ_LN831305.1"/>
</dbReference>
<dbReference type="GeneID" id="43331124"/>
<feature type="region of interest" description="Disordered" evidence="1">
    <location>
        <begin position="43"/>
        <end position="64"/>
    </location>
</feature>
<evidence type="ECO:0000256" key="1">
    <source>
        <dbReference type="SAM" id="MobiDB-lite"/>
    </source>
</evidence>
<feature type="compositionally biased region" description="Low complexity" evidence="1">
    <location>
        <begin position="47"/>
        <end position="62"/>
    </location>
</feature>
<reference evidence="3" key="1">
    <citation type="journal article" date="2016" name="Environ. Microbiol.">
        <title>The complete genome of a viable archaeum isolated from 123-million-year-old rock salt.</title>
        <authorList>
            <person name="Jaakkola S.T."/>
            <person name="Pfeiffer F."/>
            <person name="Ravantti J.J."/>
            <person name="Guo Q."/>
            <person name="Liu Y."/>
            <person name="Chen X."/>
            <person name="Ma H."/>
            <person name="Yang C."/>
            <person name="Oksanen H.M."/>
            <person name="Bamford D.H."/>
        </authorList>
    </citation>
    <scope>NUCLEOTIDE SEQUENCE</scope>
    <source>
        <strain evidence="3">JI20-1</strain>
        <plasmid evidence="3">Plasmid pSTJ003</plasmid>
    </source>
</reference>
<dbReference type="AlphaFoldDB" id="A0A0U5H5S9"/>
<evidence type="ECO:0000313" key="2">
    <source>
        <dbReference type="EMBL" id="CQH65315.1"/>
    </source>
</evidence>
<gene>
    <name evidence="2" type="ORF">HHUB_6098</name>
</gene>
<evidence type="ECO:0000313" key="3">
    <source>
        <dbReference type="Proteomes" id="UP000066737"/>
    </source>
</evidence>
<protein>
    <submittedName>
        <fullName evidence="2">Uncharacterized protein</fullName>
    </submittedName>
</protein>
<name>A0A0U5H5S9_9EURY</name>
<proteinExistence type="predicted"/>
<dbReference type="Proteomes" id="UP000066737">
    <property type="component" value="Plasmid pSTJ003"/>
</dbReference>
<dbReference type="KEGG" id="hhb:Hhub_6098"/>
<keyword evidence="3" id="KW-1185">Reference proteome</keyword>